<sequence length="620" mass="68128">MIEFVWLIPTLPLLTFILLTILRDKVNQTGSYMAICLTGMAFILSVLVFIQLIDAGTAVQEWEWITIGSIQISFGTLLNPLNGLMLILVAFISLLIHIYSLGYMERDQRMTTFFAYLSLFTAAMLGLVISPNLLQFYVFWELVGLGSFLLIGFYYYKNSAKNAAQKAFIMTRVGDMGLLIGLILLFWQTGSLQFEAIFSAITGGDVEGSMLTLIAILIFIGAIGKSGQFPLHTWLPDAMEGPTPVSALIHAATMVAAGVYLVAVMYPLYMASTTALMVVTVVGGFTAIYAASIGLVQNDIKQVLAYSTISQLGFMMLAMGTLGYTAGVFHLFTHAFFKALLFLAAGVVIHAIHTQNIKQMGGLHQRLKLTSITFAIGALAISGFPLFSGFFSKEEILSAVWADGQYGLWLVALVAAFLTSLYMFRLYFLVFHGESKQRLDQIGLVPKTMKIPMSILAVFSIFSGFFNTSWFGSYLGDWLIGDNQMLTNTHHGSSIGVMLIASIISIGGIILAYMIYVKKSFDQTSLQSSFSGTYKLLANKFFMDEFYHTSFVKGAKGVGKIFVYVERYGVGFLLAFIREMLTTLSKSGSKTQTGQTQTYAAVAFLGMVLFTAIYILKGGY</sequence>
<proteinExistence type="inferred from homology"/>
<dbReference type="GO" id="GO:0005886">
    <property type="term" value="C:plasma membrane"/>
    <property type="evidence" value="ECO:0007669"/>
    <property type="project" value="UniProtKB-SubCell"/>
</dbReference>
<feature type="transmembrane region" description="Helical" evidence="7">
    <location>
        <begin position="6"/>
        <end position="22"/>
    </location>
</feature>
<reference evidence="11" key="1">
    <citation type="submission" date="2016-10" db="EMBL/GenBank/DDBJ databases">
        <authorList>
            <person name="Varghese N."/>
            <person name="Submissions S."/>
        </authorList>
    </citation>
    <scope>NUCLEOTIDE SEQUENCE [LARGE SCALE GENOMIC DNA]</scope>
    <source>
        <strain evidence="11">CGMCC 1.3566</strain>
    </source>
</reference>
<evidence type="ECO:0000256" key="1">
    <source>
        <dbReference type="ARBA" id="ARBA00004651"/>
    </source>
</evidence>
<dbReference type="GO" id="GO:0003954">
    <property type="term" value="F:NADH dehydrogenase activity"/>
    <property type="evidence" value="ECO:0007669"/>
    <property type="project" value="TreeGrafter"/>
</dbReference>
<feature type="transmembrane region" description="Helical" evidence="7">
    <location>
        <begin position="168"/>
        <end position="188"/>
    </location>
</feature>
<accession>A0A1I0CZ97</accession>
<organism evidence="10 11">
    <name type="scientific">Salinibacillus kushneri</name>
    <dbReference type="NCBI Taxonomy" id="237682"/>
    <lineage>
        <taxon>Bacteria</taxon>
        <taxon>Bacillati</taxon>
        <taxon>Bacillota</taxon>
        <taxon>Bacilli</taxon>
        <taxon>Bacillales</taxon>
        <taxon>Bacillaceae</taxon>
        <taxon>Salinibacillus</taxon>
    </lineage>
</organism>
<dbReference type="InterPro" id="IPR003945">
    <property type="entry name" value="NU5C-like"/>
</dbReference>
<dbReference type="PANTHER" id="PTHR42829:SF2">
    <property type="entry name" value="NADH-UBIQUINONE OXIDOREDUCTASE CHAIN 5"/>
    <property type="match status" value="1"/>
</dbReference>
<evidence type="ECO:0000256" key="2">
    <source>
        <dbReference type="ARBA" id="ARBA00008483"/>
    </source>
</evidence>
<evidence type="ECO:0000256" key="5">
    <source>
        <dbReference type="ARBA" id="ARBA00023136"/>
    </source>
</evidence>
<evidence type="ECO:0000313" key="10">
    <source>
        <dbReference type="EMBL" id="SET24821.1"/>
    </source>
</evidence>
<evidence type="ECO:0000256" key="4">
    <source>
        <dbReference type="ARBA" id="ARBA00022989"/>
    </source>
</evidence>
<feature type="transmembrane region" description="Helical" evidence="7">
    <location>
        <begin position="83"/>
        <end position="101"/>
    </location>
</feature>
<protein>
    <submittedName>
        <fullName evidence="10">NADH-quinone oxidoreductase subunit L</fullName>
    </submittedName>
</protein>
<evidence type="ECO:0000259" key="9">
    <source>
        <dbReference type="Pfam" id="PF00662"/>
    </source>
</evidence>
<dbReference type="EMBL" id="FOHJ01000003">
    <property type="protein sequence ID" value="SET24821.1"/>
    <property type="molecule type" value="Genomic_DNA"/>
</dbReference>
<feature type="transmembrane region" description="Helical" evidence="7">
    <location>
        <begin position="495"/>
        <end position="516"/>
    </location>
</feature>
<evidence type="ECO:0000259" key="8">
    <source>
        <dbReference type="Pfam" id="PF00361"/>
    </source>
</evidence>
<feature type="transmembrane region" description="Helical" evidence="7">
    <location>
        <begin position="136"/>
        <end position="156"/>
    </location>
</feature>
<name>A0A1I0CZ97_9BACI</name>
<dbReference type="NCBIfam" id="TIGR01974">
    <property type="entry name" value="NDH_I_L"/>
    <property type="match status" value="1"/>
</dbReference>
<evidence type="ECO:0000256" key="7">
    <source>
        <dbReference type="SAM" id="Phobius"/>
    </source>
</evidence>
<keyword evidence="3 6" id="KW-0812">Transmembrane</keyword>
<feature type="transmembrane region" description="Helical" evidence="7">
    <location>
        <begin position="406"/>
        <end position="430"/>
    </location>
</feature>
<feature type="transmembrane region" description="Helical" evidence="7">
    <location>
        <begin position="245"/>
        <end position="269"/>
    </location>
</feature>
<feature type="transmembrane region" description="Helical" evidence="7">
    <location>
        <begin position="208"/>
        <end position="224"/>
    </location>
</feature>
<feature type="transmembrane region" description="Helical" evidence="7">
    <location>
        <begin position="331"/>
        <end position="352"/>
    </location>
</feature>
<evidence type="ECO:0000256" key="6">
    <source>
        <dbReference type="RuleBase" id="RU000320"/>
    </source>
</evidence>
<feature type="transmembrane region" description="Helical" evidence="7">
    <location>
        <begin position="451"/>
        <end position="475"/>
    </location>
</feature>
<dbReference type="Gene3D" id="1.20.5.2700">
    <property type="match status" value="1"/>
</dbReference>
<feature type="transmembrane region" description="Helical" evidence="7">
    <location>
        <begin position="275"/>
        <end position="296"/>
    </location>
</feature>
<dbReference type="STRING" id="237682.SAMN05421676_103334"/>
<dbReference type="NCBIfam" id="NF005141">
    <property type="entry name" value="PRK06590.1"/>
    <property type="match status" value="1"/>
</dbReference>
<dbReference type="Pfam" id="PF00361">
    <property type="entry name" value="Proton_antipo_M"/>
    <property type="match status" value="1"/>
</dbReference>
<dbReference type="InterPro" id="IPR018393">
    <property type="entry name" value="NADHpl_OxRdtase_5_subgr"/>
</dbReference>
<dbReference type="GO" id="GO:0015990">
    <property type="term" value="P:electron transport coupled proton transport"/>
    <property type="evidence" value="ECO:0007669"/>
    <property type="project" value="TreeGrafter"/>
</dbReference>
<feature type="transmembrane region" description="Helical" evidence="7">
    <location>
        <begin position="372"/>
        <end position="391"/>
    </location>
</feature>
<gene>
    <name evidence="10" type="ORF">SAMN05421676_103334</name>
</gene>
<dbReference type="AlphaFoldDB" id="A0A1I0CZ97"/>
<dbReference type="GO" id="GO:0008137">
    <property type="term" value="F:NADH dehydrogenase (ubiquinone) activity"/>
    <property type="evidence" value="ECO:0007669"/>
    <property type="project" value="InterPro"/>
</dbReference>
<comment type="similarity">
    <text evidence="2">Belongs to the CPA3 antiporters (TC 2.A.63) subunit A family.</text>
</comment>
<keyword evidence="4 7" id="KW-1133">Transmembrane helix</keyword>
<feature type="transmembrane region" description="Helical" evidence="7">
    <location>
        <begin position="34"/>
        <end position="53"/>
    </location>
</feature>
<dbReference type="Pfam" id="PF00662">
    <property type="entry name" value="Proton_antipo_N"/>
    <property type="match status" value="1"/>
</dbReference>
<dbReference type="InterPro" id="IPR001516">
    <property type="entry name" value="Proton_antipo_N"/>
</dbReference>
<dbReference type="PANTHER" id="PTHR42829">
    <property type="entry name" value="NADH-UBIQUINONE OXIDOREDUCTASE CHAIN 5"/>
    <property type="match status" value="1"/>
</dbReference>
<dbReference type="OrthoDB" id="9807568at2"/>
<feature type="transmembrane region" description="Helical" evidence="7">
    <location>
        <begin position="303"/>
        <end position="325"/>
    </location>
</feature>
<evidence type="ECO:0000313" key="11">
    <source>
        <dbReference type="Proteomes" id="UP000199095"/>
    </source>
</evidence>
<dbReference type="InterPro" id="IPR001750">
    <property type="entry name" value="ND/Mrp_TM"/>
</dbReference>
<keyword evidence="5 7" id="KW-0472">Membrane</keyword>
<dbReference type="GO" id="GO:0042773">
    <property type="term" value="P:ATP synthesis coupled electron transport"/>
    <property type="evidence" value="ECO:0007669"/>
    <property type="project" value="InterPro"/>
</dbReference>
<feature type="transmembrane region" description="Helical" evidence="7">
    <location>
        <begin position="113"/>
        <end position="130"/>
    </location>
</feature>
<feature type="domain" description="NADH:quinone oxidoreductase/Mrp antiporter transmembrane" evidence="8">
    <location>
        <begin position="130"/>
        <end position="419"/>
    </location>
</feature>
<comment type="subcellular location">
    <subcellularLocation>
        <location evidence="1">Cell membrane</location>
        <topology evidence="1">Multi-pass membrane protein</topology>
    </subcellularLocation>
    <subcellularLocation>
        <location evidence="6">Membrane</location>
        <topology evidence="6">Multi-pass membrane protein</topology>
    </subcellularLocation>
</comment>
<dbReference type="PRINTS" id="PR01434">
    <property type="entry name" value="NADHDHGNASE5"/>
</dbReference>
<feature type="transmembrane region" description="Helical" evidence="7">
    <location>
        <begin position="598"/>
        <end position="616"/>
    </location>
</feature>
<keyword evidence="11" id="KW-1185">Reference proteome</keyword>
<dbReference type="RefSeq" id="WP_093133125.1">
    <property type="nucleotide sequence ID" value="NZ_FOHJ01000003.1"/>
</dbReference>
<evidence type="ECO:0000256" key="3">
    <source>
        <dbReference type="ARBA" id="ARBA00022692"/>
    </source>
</evidence>
<dbReference type="PRINTS" id="PR01435">
    <property type="entry name" value="NPOXDRDTASE5"/>
</dbReference>
<feature type="domain" description="NADH-Ubiquinone oxidoreductase (complex I) chain 5 N-terminal" evidence="9">
    <location>
        <begin position="64"/>
        <end position="114"/>
    </location>
</feature>
<dbReference type="Proteomes" id="UP000199095">
    <property type="component" value="Unassembled WGS sequence"/>
</dbReference>